<organism evidence="3 4">
    <name type="scientific">[Candida] anglica</name>
    <dbReference type="NCBI Taxonomy" id="148631"/>
    <lineage>
        <taxon>Eukaryota</taxon>
        <taxon>Fungi</taxon>
        <taxon>Dikarya</taxon>
        <taxon>Ascomycota</taxon>
        <taxon>Saccharomycotina</taxon>
        <taxon>Pichiomycetes</taxon>
        <taxon>Debaryomycetaceae</taxon>
        <taxon>Kurtzmaniella</taxon>
    </lineage>
</organism>
<keyword evidence="4" id="KW-1185">Reference proteome</keyword>
<dbReference type="InterPro" id="IPR043837">
    <property type="entry name" value="Mtf2-like_C"/>
</dbReference>
<name>A0ABP0E8K9_9ASCO</name>
<evidence type="ECO:0000259" key="2">
    <source>
        <dbReference type="Pfam" id="PF19189"/>
    </source>
</evidence>
<gene>
    <name evidence="3" type="ORF">CAAN4_C02850</name>
</gene>
<proteinExistence type="predicted"/>
<reference evidence="3 4" key="1">
    <citation type="submission" date="2024-01" db="EMBL/GenBank/DDBJ databases">
        <authorList>
            <consortium name="Genoscope - CEA"/>
            <person name="William W."/>
        </authorList>
    </citation>
    <scope>NUCLEOTIDE SEQUENCE [LARGE SCALE GENOMIC DNA]</scope>
    <source>
        <strain evidence="3 4">29B2s-10</strain>
    </source>
</reference>
<dbReference type="Proteomes" id="UP001497600">
    <property type="component" value="Chromosome C"/>
</dbReference>
<protein>
    <recommendedName>
        <fullName evidence="2">Mtf2-like C-terminal domain-containing protein</fullName>
    </recommendedName>
</protein>
<feature type="region of interest" description="Disordered" evidence="1">
    <location>
        <begin position="117"/>
        <end position="139"/>
    </location>
</feature>
<sequence length="435" mass="49675">MLRQLIRRTGRISSMQGSGGRVPRGSFMSTYSALQNKNDIPAVKTASNDVDILNQFLEESLEEDGDKDSELLNNFLEDKSEYDLKDYFAGFNLENSKSAESKESQFLDTLSNLTNTSVDNSTRPSDILSGASPLQDDANREEGVVFDEKFISEERQTFMDIFNTYMEKSSDDDADLLANLDGTKSNDNKIVDLISQYTRGEKSAEQAEELFRKTKESLEPTIDYISNIGTEQLLEYFDQIVINWKELSVSSPETVFLRELLSRPNGDSNTTQLTIDLMNRIKDKSIIDATKPELNVFTLPIIFNTVIKTFALKYQEPQVALSLYNSMKSDVNFFTMCCNQQTYNEVIKIIWIFQGKSSLFGLEKIVLEMINNGFTGDLTTFNILKQALVDYYNIKMGVRNGERGHRSMWTQEDDKRAQNIEKKLREMGKKLNKFV</sequence>
<feature type="domain" description="Mtf2-like C-terminal" evidence="2">
    <location>
        <begin position="214"/>
        <end position="429"/>
    </location>
</feature>
<accession>A0ABP0E8K9</accession>
<dbReference type="Pfam" id="PF19189">
    <property type="entry name" value="Mtf2"/>
    <property type="match status" value="1"/>
</dbReference>
<dbReference type="EMBL" id="OZ004255">
    <property type="protein sequence ID" value="CAK7899464.1"/>
    <property type="molecule type" value="Genomic_DNA"/>
</dbReference>
<evidence type="ECO:0000313" key="3">
    <source>
        <dbReference type="EMBL" id="CAK7899464.1"/>
    </source>
</evidence>
<evidence type="ECO:0000256" key="1">
    <source>
        <dbReference type="SAM" id="MobiDB-lite"/>
    </source>
</evidence>
<evidence type="ECO:0000313" key="4">
    <source>
        <dbReference type="Proteomes" id="UP001497600"/>
    </source>
</evidence>